<feature type="non-terminal residue" evidence="3">
    <location>
        <position position="1"/>
    </location>
</feature>
<dbReference type="Proteomes" id="UP001432322">
    <property type="component" value="Unassembled WGS sequence"/>
</dbReference>
<feature type="compositionally biased region" description="Basic residues" evidence="1">
    <location>
        <begin position="99"/>
        <end position="108"/>
    </location>
</feature>
<feature type="region of interest" description="Disordered" evidence="1">
    <location>
        <begin position="27"/>
        <end position="200"/>
    </location>
</feature>
<evidence type="ECO:0000313" key="4">
    <source>
        <dbReference type="Proteomes" id="UP001432322"/>
    </source>
</evidence>
<keyword evidence="2" id="KW-1133">Transmembrane helix</keyword>
<dbReference type="AlphaFoldDB" id="A0AAV5V719"/>
<evidence type="ECO:0000256" key="1">
    <source>
        <dbReference type="SAM" id="MobiDB-lite"/>
    </source>
</evidence>
<feature type="compositionally biased region" description="Basic and acidic residues" evidence="1">
    <location>
        <begin position="212"/>
        <end position="235"/>
    </location>
</feature>
<keyword evidence="2" id="KW-0812">Transmembrane</keyword>
<keyword evidence="4" id="KW-1185">Reference proteome</keyword>
<proteinExistence type="predicted"/>
<feature type="compositionally biased region" description="Basic and acidic residues" evidence="1">
    <location>
        <begin position="172"/>
        <end position="200"/>
    </location>
</feature>
<name>A0AAV5V719_9BILA</name>
<feature type="transmembrane region" description="Helical" evidence="2">
    <location>
        <begin position="6"/>
        <end position="24"/>
    </location>
</feature>
<reference evidence="3" key="1">
    <citation type="submission" date="2023-10" db="EMBL/GenBank/DDBJ databases">
        <title>Genome assembly of Pristionchus species.</title>
        <authorList>
            <person name="Yoshida K."/>
            <person name="Sommer R.J."/>
        </authorList>
    </citation>
    <scope>NUCLEOTIDE SEQUENCE</scope>
    <source>
        <strain evidence="3">RS5133</strain>
    </source>
</reference>
<sequence length="250" mass="29196">TILPLLPLLHMVIILYLLILCLPNPKKKSGPNQRSSQLNKSPPPLKNDYASSSDDPRTPINPKLPPYPENAYVTPSGEKRVRLHMTPTARKANTTPKYKPTKFPKRHQPQSDETTTQCSQTRRTVSNPHTKTPSNDLKSPEGSNSDKDGDKSDPKETKKREDDEGGVIDRGSNGRDDDWMRRRYGRERTKDDNRERPVYRIDIRRAEQRTIEVEQKEGHEEMLQREEQRRLEEEKKKRRKKRKEKKKKSK</sequence>
<organism evidence="3 4">
    <name type="scientific">Pristionchus fissidentatus</name>
    <dbReference type="NCBI Taxonomy" id="1538716"/>
    <lineage>
        <taxon>Eukaryota</taxon>
        <taxon>Metazoa</taxon>
        <taxon>Ecdysozoa</taxon>
        <taxon>Nematoda</taxon>
        <taxon>Chromadorea</taxon>
        <taxon>Rhabditida</taxon>
        <taxon>Rhabditina</taxon>
        <taxon>Diplogasteromorpha</taxon>
        <taxon>Diplogasteroidea</taxon>
        <taxon>Neodiplogasteridae</taxon>
        <taxon>Pristionchus</taxon>
    </lineage>
</organism>
<gene>
    <name evidence="3" type="ORF">PFISCL1PPCAC_6733</name>
</gene>
<feature type="compositionally biased region" description="Basic residues" evidence="1">
    <location>
        <begin position="236"/>
        <end position="250"/>
    </location>
</feature>
<feature type="compositionally biased region" description="Polar residues" evidence="1">
    <location>
        <begin position="30"/>
        <end position="40"/>
    </location>
</feature>
<keyword evidence="2" id="KW-0472">Membrane</keyword>
<feature type="compositionally biased region" description="Basic and acidic residues" evidence="1">
    <location>
        <begin position="144"/>
        <end position="162"/>
    </location>
</feature>
<accession>A0AAV5V719</accession>
<feature type="region of interest" description="Disordered" evidence="1">
    <location>
        <begin position="212"/>
        <end position="250"/>
    </location>
</feature>
<feature type="non-terminal residue" evidence="3">
    <location>
        <position position="250"/>
    </location>
</feature>
<evidence type="ECO:0000256" key="2">
    <source>
        <dbReference type="SAM" id="Phobius"/>
    </source>
</evidence>
<protein>
    <submittedName>
        <fullName evidence="3">Uncharacterized protein</fullName>
    </submittedName>
</protein>
<feature type="compositionally biased region" description="Polar residues" evidence="1">
    <location>
        <begin position="111"/>
        <end position="137"/>
    </location>
</feature>
<dbReference type="EMBL" id="BTSY01000002">
    <property type="protein sequence ID" value="GMT15436.1"/>
    <property type="molecule type" value="Genomic_DNA"/>
</dbReference>
<comment type="caution">
    <text evidence="3">The sequence shown here is derived from an EMBL/GenBank/DDBJ whole genome shotgun (WGS) entry which is preliminary data.</text>
</comment>
<evidence type="ECO:0000313" key="3">
    <source>
        <dbReference type="EMBL" id="GMT15436.1"/>
    </source>
</evidence>